<dbReference type="RefSeq" id="WP_006914732.1">
    <property type="nucleotide sequence ID" value="NZ_AFNV02000031.1"/>
</dbReference>
<dbReference type="SMART" id="SM00342">
    <property type="entry name" value="HTH_ARAC"/>
    <property type="match status" value="1"/>
</dbReference>
<reference evidence="5 6" key="2">
    <citation type="journal article" date="2013" name="PLoS ONE">
        <title>INDIGO - INtegrated Data Warehouse of MIcrobial GenOmes with Examples from the Red Sea Extremophiles.</title>
        <authorList>
            <person name="Alam I."/>
            <person name="Antunes A."/>
            <person name="Kamau A.A."/>
            <person name="Ba Alawi W."/>
            <person name="Kalkatawi M."/>
            <person name="Stingl U."/>
            <person name="Bajic V.B."/>
        </authorList>
    </citation>
    <scope>NUCLEOTIDE SEQUENCE [LARGE SCALE GENOMIC DNA]</scope>
    <source>
        <strain evidence="5 6">E1L3A</strain>
    </source>
</reference>
<keyword evidence="6" id="KW-1185">Reference proteome</keyword>
<keyword evidence="3" id="KW-0804">Transcription</keyword>
<dbReference type="PANTHER" id="PTHR47894:SF1">
    <property type="entry name" value="HTH-TYPE TRANSCRIPTIONAL REGULATOR VQSM"/>
    <property type="match status" value="1"/>
</dbReference>
<evidence type="ECO:0000313" key="5">
    <source>
        <dbReference type="EMBL" id="ERJ17673.1"/>
    </source>
</evidence>
<dbReference type="GO" id="GO:0000976">
    <property type="term" value="F:transcription cis-regulatory region binding"/>
    <property type="evidence" value="ECO:0007669"/>
    <property type="project" value="TreeGrafter"/>
</dbReference>
<evidence type="ECO:0000259" key="4">
    <source>
        <dbReference type="PROSITE" id="PS01124"/>
    </source>
</evidence>
<evidence type="ECO:0000256" key="1">
    <source>
        <dbReference type="ARBA" id="ARBA00023015"/>
    </source>
</evidence>
<dbReference type="eggNOG" id="COG2207">
    <property type="taxonomic scope" value="Bacteria"/>
</dbReference>
<dbReference type="Proteomes" id="UP000006242">
    <property type="component" value="Unassembled WGS sequence"/>
</dbReference>
<dbReference type="Gene3D" id="1.10.10.60">
    <property type="entry name" value="Homeodomain-like"/>
    <property type="match status" value="1"/>
</dbReference>
<evidence type="ECO:0000313" key="6">
    <source>
        <dbReference type="Proteomes" id="UP000006242"/>
    </source>
</evidence>
<reference evidence="5 6" key="1">
    <citation type="journal article" date="2011" name="J. Bacteriol.">
        <title>Genome sequence of Salinisphaera shabanensis, a gammaproteobacterium from the harsh, variable environment of the brine-seawater interface of the Shaban Deep in the Red Sea.</title>
        <authorList>
            <person name="Antunes A."/>
            <person name="Alam I."/>
            <person name="Bajic V.B."/>
            <person name="Stingl U."/>
        </authorList>
    </citation>
    <scope>NUCLEOTIDE SEQUENCE [LARGE SCALE GENOMIC DNA]</scope>
    <source>
        <strain evidence="5 6">E1L3A</strain>
    </source>
</reference>
<name>U2FTD9_9GAMM</name>
<evidence type="ECO:0000256" key="2">
    <source>
        <dbReference type="ARBA" id="ARBA00023125"/>
    </source>
</evidence>
<accession>U2FTD9</accession>
<dbReference type="SUPFAM" id="SSF46689">
    <property type="entry name" value="Homeodomain-like"/>
    <property type="match status" value="1"/>
</dbReference>
<dbReference type="InterPro" id="IPR032687">
    <property type="entry name" value="AraC-type_N"/>
</dbReference>
<dbReference type="GO" id="GO:0003700">
    <property type="term" value="F:DNA-binding transcription factor activity"/>
    <property type="evidence" value="ECO:0007669"/>
    <property type="project" value="InterPro"/>
</dbReference>
<dbReference type="InterPro" id="IPR018060">
    <property type="entry name" value="HTH_AraC"/>
</dbReference>
<dbReference type="GO" id="GO:0005829">
    <property type="term" value="C:cytosol"/>
    <property type="evidence" value="ECO:0007669"/>
    <property type="project" value="TreeGrafter"/>
</dbReference>
<dbReference type="InterPro" id="IPR009057">
    <property type="entry name" value="Homeodomain-like_sf"/>
</dbReference>
<keyword evidence="2" id="KW-0238">DNA-binding</keyword>
<feature type="domain" description="HTH araC/xylS-type" evidence="4">
    <location>
        <begin position="231"/>
        <end position="332"/>
    </location>
</feature>
<dbReference type="OrthoDB" id="5582699at2"/>
<protein>
    <submittedName>
        <fullName evidence="5">Transcriptional regulator protein</fullName>
    </submittedName>
</protein>
<dbReference type="PANTHER" id="PTHR47894">
    <property type="entry name" value="HTH-TYPE TRANSCRIPTIONAL REGULATOR GADX"/>
    <property type="match status" value="1"/>
</dbReference>
<dbReference type="PROSITE" id="PS01124">
    <property type="entry name" value="HTH_ARAC_FAMILY_2"/>
    <property type="match status" value="1"/>
</dbReference>
<dbReference type="EMBL" id="AFNV02000031">
    <property type="protein sequence ID" value="ERJ17673.1"/>
    <property type="molecule type" value="Genomic_DNA"/>
</dbReference>
<dbReference type="STRING" id="1033802.SSPSH_003519"/>
<dbReference type="AlphaFoldDB" id="U2FTD9"/>
<keyword evidence="1" id="KW-0805">Transcription regulation</keyword>
<dbReference type="Pfam" id="PF12833">
    <property type="entry name" value="HTH_18"/>
    <property type="match status" value="1"/>
</dbReference>
<sequence>MRDSEELLRLVHTAMVGAGVDYEAIYAELEYTADTLAEPEHRTRHEIQKWFWATAERVTGDTDIGLTLCPYLPAFRGNAMEYIFLSSPTLADGLNAVLDYRRLVSDAFHMDLVREPGGNRIVLVGTTNDAPALRHSEICFCYGFIKTMRCVTNTQFELSAVTLRAPARLERAEYEDVFACPVAFDGAESEIWVDDAVLDAPSPHYSPAMLRTHRALAQSQLDDIRRQDLIDDIRLCLFQAFASGDSENGGATLDAIADELSTSSRRLRFELGEAGITFREIVRRTRFAVARRLLARTDESIDQIAFHAGFSQRSAFCRAFGEWTGMSPTCYR</sequence>
<evidence type="ECO:0000256" key="3">
    <source>
        <dbReference type="ARBA" id="ARBA00023163"/>
    </source>
</evidence>
<gene>
    <name evidence="5" type="ORF">SSPSH_003519</name>
</gene>
<comment type="caution">
    <text evidence="5">The sequence shown here is derived from an EMBL/GenBank/DDBJ whole genome shotgun (WGS) entry which is preliminary data.</text>
</comment>
<dbReference type="Pfam" id="PF12625">
    <property type="entry name" value="Arabinose_bd"/>
    <property type="match status" value="1"/>
</dbReference>
<organism evidence="5 6">
    <name type="scientific">Salinisphaera shabanensis E1L3A</name>
    <dbReference type="NCBI Taxonomy" id="1033802"/>
    <lineage>
        <taxon>Bacteria</taxon>
        <taxon>Pseudomonadati</taxon>
        <taxon>Pseudomonadota</taxon>
        <taxon>Gammaproteobacteria</taxon>
        <taxon>Salinisphaerales</taxon>
        <taxon>Salinisphaeraceae</taxon>
        <taxon>Salinisphaera</taxon>
    </lineage>
</organism>
<proteinExistence type="predicted"/>